<evidence type="ECO:0000256" key="1">
    <source>
        <dbReference type="SAM" id="MobiDB-lite"/>
    </source>
</evidence>
<dbReference type="AlphaFoldDB" id="A0A2T4BGI4"/>
<reference evidence="3" key="1">
    <citation type="submission" date="2016-07" db="EMBL/GenBank/DDBJ databases">
        <title>Multiple horizontal gene transfer events from other fungi enriched the ability of initially mycotrophic Trichoderma (Ascomycota) to feed on dead plant biomass.</title>
        <authorList>
            <consortium name="DOE Joint Genome Institute"/>
            <person name="Atanasova L."/>
            <person name="Chenthamara K."/>
            <person name="Zhang J."/>
            <person name="Grujic M."/>
            <person name="Henrissat B."/>
            <person name="Kuo A."/>
            <person name="Aerts A."/>
            <person name="Salamov A."/>
            <person name="Lipzen A."/>
            <person name="Labutti K."/>
            <person name="Barry K."/>
            <person name="Miao Y."/>
            <person name="Rahimi M.J."/>
            <person name="Shen Q."/>
            <person name="Grigoriev I.V."/>
            <person name="Kubicek C.P."/>
            <person name="Druzhinina I.S."/>
        </authorList>
    </citation>
    <scope>NUCLEOTIDE SEQUENCE [LARGE SCALE GENOMIC DNA]</scope>
    <source>
        <strain evidence="3">TUCIM 6016</strain>
    </source>
</reference>
<feature type="region of interest" description="Disordered" evidence="1">
    <location>
        <begin position="34"/>
        <end position="113"/>
    </location>
</feature>
<feature type="compositionally biased region" description="Basic and acidic residues" evidence="1">
    <location>
        <begin position="53"/>
        <end position="87"/>
    </location>
</feature>
<organism evidence="2 3">
    <name type="scientific">Trichoderma citrinoviride</name>
    <dbReference type="NCBI Taxonomy" id="58853"/>
    <lineage>
        <taxon>Eukaryota</taxon>
        <taxon>Fungi</taxon>
        <taxon>Dikarya</taxon>
        <taxon>Ascomycota</taxon>
        <taxon>Pezizomycotina</taxon>
        <taxon>Sordariomycetes</taxon>
        <taxon>Hypocreomycetidae</taxon>
        <taxon>Hypocreales</taxon>
        <taxon>Hypocreaceae</taxon>
        <taxon>Trichoderma</taxon>
    </lineage>
</organism>
<accession>A0A2T4BGI4</accession>
<dbReference type="Proteomes" id="UP000241546">
    <property type="component" value="Unassembled WGS sequence"/>
</dbReference>
<evidence type="ECO:0000313" key="3">
    <source>
        <dbReference type="Proteomes" id="UP000241546"/>
    </source>
</evidence>
<protein>
    <submittedName>
        <fullName evidence="2">Uncharacterized protein</fullName>
    </submittedName>
</protein>
<dbReference type="GeneID" id="36603014"/>
<evidence type="ECO:0000313" key="2">
    <source>
        <dbReference type="EMBL" id="PTB68412.1"/>
    </source>
</evidence>
<gene>
    <name evidence="2" type="ORF">BBK36DRAFT_1166327</name>
</gene>
<proteinExistence type="predicted"/>
<dbReference type="OrthoDB" id="4897532at2759"/>
<feature type="compositionally biased region" description="Basic residues" evidence="1">
    <location>
        <begin position="95"/>
        <end position="105"/>
    </location>
</feature>
<dbReference type="EMBL" id="KZ680209">
    <property type="protein sequence ID" value="PTB68412.1"/>
    <property type="molecule type" value="Genomic_DNA"/>
</dbReference>
<sequence>MPLRKHAKPPPRFTFVIPEFEGNQMRWLKTHSDATRSHAAYWSGPAKRQWQVGKERKQKQDNANVPKHDADERFESQGVESEGRDSEFSTTQSRRTTKRAKKKGLPLRQDDATPPHIAPMVTRYLSAITSEAKSTSSFSADVAALRFYNVEFVRRFVMVDNEDSAMMFSSCLMVGYAHYIALTGQGTTTTLLELKSQVIRYLTSKMNSPDALLSPRCLVAILALGAPIVCLVSRDFPRGLSIREYINVTLEEDYLCNEESAVVALSSYNEQRLHRQALRRLLLRTKTGFQDGDSIALLQYISNYMKLSISIEAADYLHTPSADIETLFPVTGLSHDCPIAEQWISPLTLQWIDKTSTVHIEAQMLLLARLVHSWLATFSDDGKQGSGSTVEVLQMRANLRQQIESFTPAAKGQYEEAEAMYECCRRATLVLLAAERLRIPIYAAAKHVETRPKITKLFRKTDLANLWGNHIGLLFWVAATCQFATAGHCFPLLCTTLLARLVQELSLSDLYTEVAIASLKRLKRFESSCCSVGIWSRNYCEQISSIGAGL</sequence>
<name>A0A2T4BGI4_9HYPO</name>
<dbReference type="RefSeq" id="XP_024751732.1">
    <property type="nucleotide sequence ID" value="XM_024894896.1"/>
</dbReference>
<keyword evidence="3" id="KW-1185">Reference proteome</keyword>